<keyword evidence="4" id="KW-0238">DNA-binding</keyword>
<protein>
    <submittedName>
        <fullName evidence="6">Trans-acting regulatory protein hvrA</fullName>
    </submittedName>
</protein>
<keyword evidence="7" id="KW-1185">Reference proteome</keyword>
<comment type="subcellular location">
    <subcellularLocation>
        <location evidence="1">Cytoplasm</location>
        <location evidence="1">Nucleoid</location>
    </subcellularLocation>
</comment>
<feature type="domain" description="DNA-binding protein H-NS-like C-terminal" evidence="5">
    <location>
        <begin position="86"/>
        <end position="131"/>
    </location>
</feature>
<proteinExistence type="inferred from homology"/>
<evidence type="ECO:0000256" key="3">
    <source>
        <dbReference type="ARBA" id="ARBA00022490"/>
    </source>
</evidence>
<reference evidence="7" key="1">
    <citation type="journal article" date="2019" name="Int. J. Syst. Evol. Microbiol.">
        <title>The Global Catalogue of Microorganisms (GCM) 10K type strain sequencing project: providing services to taxonomists for standard genome sequencing and annotation.</title>
        <authorList>
            <consortium name="The Broad Institute Genomics Platform"/>
            <consortium name="The Broad Institute Genome Sequencing Center for Infectious Disease"/>
            <person name="Wu L."/>
            <person name="Ma J."/>
        </authorList>
    </citation>
    <scope>NUCLEOTIDE SEQUENCE [LARGE SCALE GENOMIC DNA]</scope>
    <source>
        <strain evidence="7">KCTC 23298</strain>
    </source>
</reference>
<comment type="caution">
    <text evidence="6">The sequence shown here is derived from an EMBL/GenBank/DDBJ whole genome shotgun (WGS) entry which is preliminary data.</text>
</comment>
<name>A0ABQ3FPH4_9RHOB</name>
<dbReference type="SUPFAM" id="SSF81273">
    <property type="entry name" value="H-NS histone-like proteins"/>
    <property type="match status" value="1"/>
</dbReference>
<evidence type="ECO:0000256" key="4">
    <source>
        <dbReference type="ARBA" id="ARBA00023125"/>
    </source>
</evidence>
<gene>
    <name evidence="6" type="primary">spb</name>
    <name evidence="6" type="ORF">GCM10007291_37110</name>
</gene>
<dbReference type="Gene3D" id="4.10.430.10">
    <property type="entry name" value="Histone-like protein H-NS, C-terminal domain"/>
    <property type="match status" value="1"/>
</dbReference>
<sequence>MPAFQRQTPFLPKARAQIHRATNEDQTTDIDLNALSLPELKQLQKNVAKAIASFEDRRKAEARAKVDDLARELGFSLDELAEAAPTRKRAASAPKYRHPENAEITWSGRGRKPAWIAEALASGKSLDDFAI</sequence>
<dbReference type="PANTHER" id="PTHR38097">
    <property type="match status" value="1"/>
</dbReference>
<accession>A0ABQ3FPH4</accession>
<comment type="similarity">
    <text evidence="2">Belongs to the histone-like protein H-NS family.</text>
</comment>
<evidence type="ECO:0000256" key="2">
    <source>
        <dbReference type="ARBA" id="ARBA00010610"/>
    </source>
</evidence>
<evidence type="ECO:0000313" key="6">
    <source>
        <dbReference type="EMBL" id="GHC32682.1"/>
    </source>
</evidence>
<dbReference type="Proteomes" id="UP000658305">
    <property type="component" value="Unassembled WGS sequence"/>
</dbReference>
<dbReference type="InterPro" id="IPR037150">
    <property type="entry name" value="H-NS_C_dom_sf"/>
</dbReference>
<dbReference type="EMBL" id="BMYI01000014">
    <property type="protein sequence ID" value="GHC32682.1"/>
    <property type="molecule type" value="Genomic_DNA"/>
</dbReference>
<evidence type="ECO:0000313" key="7">
    <source>
        <dbReference type="Proteomes" id="UP000658305"/>
    </source>
</evidence>
<dbReference type="SMART" id="SM00528">
    <property type="entry name" value="HNS"/>
    <property type="match status" value="1"/>
</dbReference>
<dbReference type="PANTHER" id="PTHR38097:SF2">
    <property type="entry name" value="DNA-BINDING PROTEIN STPA"/>
    <property type="match status" value="1"/>
</dbReference>
<dbReference type="InterPro" id="IPR027444">
    <property type="entry name" value="H-NS_C_dom"/>
</dbReference>
<dbReference type="Pfam" id="PF00816">
    <property type="entry name" value="Histone_HNS"/>
    <property type="match status" value="1"/>
</dbReference>
<evidence type="ECO:0000259" key="5">
    <source>
        <dbReference type="SMART" id="SM00528"/>
    </source>
</evidence>
<evidence type="ECO:0000256" key="1">
    <source>
        <dbReference type="ARBA" id="ARBA00004453"/>
    </source>
</evidence>
<keyword evidence="3" id="KW-0963">Cytoplasm</keyword>
<organism evidence="6 7">
    <name type="scientific">Gemmobacter nanjingensis</name>
    <dbReference type="NCBI Taxonomy" id="488454"/>
    <lineage>
        <taxon>Bacteria</taxon>
        <taxon>Pseudomonadati</taxon>
        <taxon>Pseudomonadota</taxon>
        <taxon>Alphaproteobacteria</taxon>
        <taxon>Rhodobacterales</taxon>
        <taxon>Paracoccaceae</taxon>
        <taxon>Gemmobacter</taxon>
    </lineage>
</organism>